<dbReference type="RefSeq" id="WP_147757914.1">
    <property type="nucleotide sequence ID" value="NZ_SAXT01000003.1"/>
</dbReference>
<dbReference type="AlphaFoldDB" id="A0A5C8CI88"/>
<comment type="caution">
    <text evidence="1">The sequence shown here is derived from an EMBL/GenBank/DDBJ whole genome shotgun (WGS) entry which is preliminary data.</text>
</comment>
<evidence type="ECO:0008006" key="3">
    <source>
        <dbReference type="Google" id="ProtNLM"/>
    </source>
</evidence>
<evidence type="ECO:0000313" key="2">
    <source>
        <dbReference type="Proteomes" id="UP000325116"/>
    </source>
</evidence>
<gene>
    <name evidence="1" type="ORF">EPJ80_03425</name>
</gene>
<proteinExistence type="predicted"/>
<protein>
    <recommendedName>
        <fullName evidence="3">Lipoprotein</fullName>
    </recommendedName>
</protein>
<accession>A0A5C8CI88</accession>
<name>A0A5C8CI88_9SPIR</name>
<evidence type="ECO:0000313" key="1">
    <source>
        <dbReference type="EMBL" id="TXJ12666.1"/>
    </source>
</evidence>
<organism evidence="1 2">
    <name type="scientific">Brachyspira aalborgi</name>
    <dbReference type="NCBI Taxonomy" id="29522"/>
    <lineage>
        <taxon>Bacteria</taxon>
        <taxon>Pseudomonadati</taxon>
        <taxon>Spirochaetota</taxon>
        <taxon>Spirochaetia</taxon>
        <taxon>Brachyspirales</taxon>
        <taxon>Brachyspiraceae</taxon>
        <taxon>Brachyspira</taxon>
    </lineage>
</organism>
<sequence length="103" mass="11224">MRKYFYILITLLAVLSIAFVGCKNKPTAVSDFVLDDLEEVAGSSISQPKGTIKGSGDSIENYAGNSFKSGKYKYGSSSKEVEFTLDIKTEGGSTVAIIEERRR</sequence>
<dbReference type="PROSITE" id="PS51257">
    <property type="entry name" value="PROKAR_LIPOPROTEIN"/>
    <property type="match status" value="1"/>
</dbReference>
<dbReference type="Proteomes" id="UP000325116">
    <property type="component" value="Unassembled WGS sequence"/>
</dbReference>
<dbReference type="EMBL" id="SAXT01000003">
    <property type="protein sequence ID" value="TXJ12666.1"/>
    <property type="molecule type" value="Genomic_DNA"/>
</dbReference>
<reference evidence="1 2" key="1">
    <citation type="journal article" date="1992" name="Lakartidningen">
        <title>[Penicillin V and not amoxicillin is the first choice preparation in acute otitis].</title>
        <authorList>
            <person name="Kamme C."/>
            <person name="Lundgren K."/>
            <person name="Prellner K."/>
        </authorList>
    </citation>
    <scope>NUCLEOTIDE SEQUENCE [LARGE SCALE GENOMIC DNA]</scope>
    <source>
        <strain evidence="1 2">W1</strain>
    </source>
</reference>